<evidence type="ECO:0000256" key="1">
    <source>
        <dbReference type="ARBA" id="ARBA00004479"/>
    </source>
</evidence>
<protein>
    <recommendedName>
        <fullName evidence="10">GOLD domain-containing protein</fullName>
    </recommendedName>
</protein>
<dbReference type="SMART" id="SM01190">
    <property type="entry name" value="EMP24_GP25L"/>
    <property type="match status" value="1"/>
</dbReference>
<evidence type="ECO:0000256" key="8">
    <source>
        <dbReference type="SAM" id="Phobius"/>
    </source>
</evidence>
<proteinExistence type="inferred from homology"/>
<dbReference type="OrthoDB" id="3427at2759"/>
<dbReference type="PANTHER" id="PTHR22811">
    <property type="entry name" value="TRANSMEMBRANE EMP24 DOMAIN-CONTAINING PROTEIN"/>
    <property type="match status" value="1"/>
</dbReference>
<dbReference type="AlphaFoldDB" id="A0A8J2X2Q6"/>
<feature type="chain" id="PRO_5035260738" description="GOLD domain-containing protein" evidence="9">
    <location>
        <begin position="19"/>
        <end position="202"/>
    </location>
</feature>
<evidence type="ECO:0000256" key="2">
    <source>
        <dbReference type="ARBA" id="ARBA00007104"/>
    </source>
</evidence>
<feature type="signal peptide" evidence="9">
    <location>
        <begin position="1"/>
        <end position="18"/>
    </location>
</feature>
<evidence type="ECO:0000256" key="7">
    <source>
        <dbReference type="SAM" id="Coils"/>
    </source>
</evidence>
<dbReference type="Proteomes" id="UP000789595">
    <property type="component" value="Unassembled WGS sequence"/>
</dbReference>
<dbReference type="InterPro" id="IPR015720">
    <property type="entry name" value="Emp24-like"/>
</dbReference>
<keyword evidence="6 8" id="KW-0472">Membrane</keyword>
<name>A0A8J2X2Q6_9STRA</name>
<feature type="domain" description="GOLD" evidence="10">
    <location>
        <begin position="17"/>
        <end position="197"/>
    </location>
</feature>
<keyword evidence="7" id="KW-0175">Coiled coil</keyword>
<evidence type="ECO:0000256" key="5">
    <source>
        <dbReference type="ARBA" id="ARBA00022989"/>
    </source>
</evidence>
<keyword evidence="4 9" id="KW-0732">Signal</keyword>
<comment type="similarity">
    <text evidence="2">Belongs to the EMP24/GP25L family.</text>
</comment>
<organism evidence="11 12">
    <name type="scientific">Pelagomonas calceolata</name>
    <dbReference type="NCBI Taxonomy" id="35677"/>
    <lineage>
        <taxon>Eukaryota</taxon>
        <taxon>Sar</taxon>
        <taxon>Stramenopiles</taxon>
        <taxon>Ochrophyta</taxon>
        <taxon>Pelagophyceae</taxon>
        <taxon>Pelagomonadales</taxon>
        <taxon>Pelagomonadaceae</taxon>
        <taxon>Pelagomonas</taxon>
    </lineage>
</organism>
<sequence>MPRRLLLRILTILPTISAFFVVLDGEKECFLIEQPLDTQLTIKYELPANEKTEDKRVKVTLTDRRTKTQIFSKVVSDHKSELSMATGSEAAHDLCLKPQSPGKVRVNLEIERGHGQKYYAEMASENKMDRLQVEVVKLNDELAEILNEADYMKEKEVRFHRKAERINVAAVWWPVLQIGILVLTAVLQVQSLKNYFQAKNLY</sequence>
<dbReference type="InterPro" id="IPR009038">
    <property type="entry name" value="GOLD_dom"/>
</dbReference>
<keyword evidence="3 8" id="KW-0812">Transmembrane</keyword>
<feature type="transmembrane region" description="Helical" evidence="8">
    <location>
        <begin position="171"/>
        <end position="189"/>
    </location>
</feature>
<comment type="subcellular location">
    <subcellularLocation>
        <location evidence="1">Membrane</location>
        <topology evidence="1">Single-pass type I membrane protein</topology>
    </subcellularLocation>
</comment>
<evidence type="ECO:0000259" key="10">
    <source>
        <dbReference type="SMART" id="SM01190"/>
    </source>
</evidence>
<feature type="coiled-coil region" evidence="7">
    <location>
        <begin position="121"/>
        <end position="155"/>
    </location>
</feature>
<reference evidence="11" key="1">
    <citation type="submission" date="2021-11" db="EMBL/GenBank/DDBJ databases">
        <authorList>
            <consortium name="Genoscope - CEA"/>
            <person name="William W."/>
        </authorList>
    </citation>
    <scope>NUCLEOTIDE SEQUENCE</scope>
</reference>
<evidence type="ECO:0000256" key="3">
    <source>
        <dbReference type="ARBA" id="ARBA00022692"/>
    </source>
</evidence>
<evidence type="ECO:0000313" key="12">
    <source>
        <dbReference type="Proteomes" id="UP000789595"/>
    </source>
</evidence>
<gene>
    <name evidence="11" type="ORF">PECAL_3P19380</name>
</gene>
<dbReference type="Pfam" id="PF01105">
    <property type="entry name" value="EMP24_GP25L"/>
    <property type="match status" value="1"/>
</dbReference>
<evidence type="ECO:0000256" key="4">
    <source>
        <dbReference type="ARBA" id="ARBA00022729"/>
    </source>
</evidence>
<evidence type="ECO:0000256" key="9">
    <source>
        <dbReference type="SAM" id="SignalP"/>
    </source>
</evidence>
<dbReference type="GO" id="GO:0016020">
    <property type="term" value="C:membrane"/>
    <property type="evidence" value="ECO:0007669"/>
    <property type="project" value="UniProtKB-SubCell"/>
</dbReference>
<evidence type="ECO:0000256" key="6">
    <source>
        <dbReference type="ARBA" id="ARBA00023136"/>
    </source>
</evidence>
<evidence type="ECO:0000313" key="11">
    <source>
        <dbReference type="EMBL" id="CAH0371966.1"/>
    </source>
</evidence>
<accession>A0A8J2X2Q6</accession>
<dbReference type="EMBL" id="CAKKNE010000003">
    <property type="protein sequence ID" value="CAH0371966.1"/>
    <property type="molecule type" value="Genomic_DNA"/>
</dbReference>
<keyword evidence="12" id="KW-1185">Reference proteome</keyword>
<comment type="caution">
    <text evidence="11">The sequence shown here is derived from an EMBL/GenBank/DDBJ whole genome shotgun (WGS) entry which is preliminary data.</text>
</comment>
<keyword evidence="5 8" id="KW-1133">Transmembrane helix</keyword>